<keyword evidence="1" id="KW-0472">Membrane</keyword>
<keyword evidence="3" id="KW-1185">Reference proteome</keyword>
<keyword evidence="1" id="KW-1133">Transmembrane helix</keyword>
<organism evidence="2 3">
    <name type="scientific">Amnibacterium setariae</name>
    <dbReference type="NCBI Taxonomy" id="2306585"/>
    <lineage>
        <taxon>Bacteria</taxon>
        <taxon>Bacillati</taxon>
        <taxon>Actinomycetota</taxon>
        <taxon>Actinomycetes</taxon>
        <taxon>Micrococcales</taxon>
        <taxon>Microbacteriaceae</taxon>
        <taxon>Amnibacterium</taxon>
    </lineage>
</organism>
<sequence length="120" mass="12201">MFIVALVVTLLVAGFIVFIGTRFLLAPRVALAGFGLPEGRFQPLAGAKGIRDITSGVMVLVVLAVAGTHALGWALVVAAITPVGDAILVARNGGSVSYALRVHGLTALFLVVAGLVLALV</sequence>
<proteinExistence type="predicted"/>
<comment type="caution">
    <text evidence="2">The sequence shown here is derived from an EMBL/GenBank/DDBJ whole genome shotgun (WGS) entry which is preliminary data.</text>
</comment>
<gene>
    <name evidence="2" type="ORF">D1781_00360</name>
</gene>
<dbReference type="OrthoDB" id="119790at2"/>
<accession>A0A3A1U0V8</accession>
<protein>
    <submittedName>
        <fullName evidence="2">DUF4267 domain-containing protein</fullName>
    </submittedName>
</protein>
<dbReference type="EMBL" id="QXTG01000001">
    <property type="protein sequence ID" value="RIX29970.1"/>
    <property type="molecule type" value="Genomic_DNA"/>
</dbReference>
<evidence type="ECO:0000256" key="1">
    <source>
        <dbReference type="SAM" id="Phobius"/>
    </source>
</evidence>
<dbReference type="Proteomes" id="UP000265742">
    <property type="component" value="Unassembled WGS sequence"/>
</dbReference>
<feature type="transmembrane region" description="Helical" evidence="1">
    <location>
        <begin position="98"/>
        <end position="119"/>
    </location>
</feature>
<evidence type="ECO:0000313" key="3">
    <source>
        <dbReference type="Proteomes" id="UP000265742"/>
    </source>
</evidence>
<dbReference type="AlphaFoldDB" id="A0A3A1U0V8"/>
<dbReference type="RefSeq" id="WP_119480333.1">
    <property type="nucleotide sequence ID" value="NZ_QXTG01000001.1"/>
</dbReference>
<name>A0A3A1U0V8_9MICO</name>
<reference evidence="3" key="1">
    <citation type="submission" date="2018-09" db="EMBL/GenBank/DDBJ databases">
        <authorList>
            <person name="Kim I."/>
        </authorList>
    </citation>
    <scope>NUCLEOTIDE SEQUENCE [LARGE SCALE GENOMIC DNA]</scope>
    <source>
        <strain evidence="3">DD4a</strain>
    </source>
</reference>
<feature type="transmembrane region" description="Helical" evidence="1">
    <location>
        <begin position="56"/>
        <end position="77"/>
    </location>
</feature>
<keyword evidence="1" id="KW-0812">Transmembrane</keyword>
<evidence type="ECO:0000313" key="2">
    <source>
        <dbReference type="EMBL" id="RIX29970.1"/>
    </source>
</evidence>
<dbReference type="InterPro" id="IPR025363">
    <property type="entry name" value="DUF4267"/>
</dbReference>
<dbReference type="Pfam" id="PF14087">
    <property type="entry name" value="DUF4267"/>
    <property type="match status" value="1"/>
</dbReference>